<dbReference type="AlphaFoldDB" id="A0A2H0WS05"/>
<dbReference type="Pfam" id="PF18894">
    <property type="entry name" value="PhageMetallopep"/>
    <property type="match status" value="1"/>
</dbReference>
<name>A0A2H0WS05_9BACT</name>
<sequence length="124" mass="14679">MEFVLAPELKSDIKRIVLKLELTYINVDNIVPFKSFGSKSRAIARIWSLPKIWQIALNTDAHYFIEVVSERFDRLSQPDKEKVIIHELLHVPKNFSGALLPHRQRSKRIDRRTIEKLYVQLHNY</sequence>
<organism evidence="2 3">
    <name type="scientific">Candidatus Shapirobacteria bacterium CG09_land_8_20_14_0_10_39_12</name>
    <dbReference type="NCBI Taxonomy" id="1974885"/>
    <lineage>
        <taxon>Bacteria</taxon>
        <taxon>Candidatus Shapironibacteriota</taxon>
    </lineage>
</organism>
<proteinExistence type="predicted"/>
<comment type="caution">
    <text evidence="2">The sequence shown here is derived from an EMBL/GenBank/DDBJ whole genome shotgun (WGS) entry which is preliminary data.</text>
</comment>
<dbReference type="EMBL" id="PEZI01000027">
    <property type="protein sequence ID" value="PIS14718.1"/>
    <property type="molecule type" value="Genomic_DNA"/>
</dbReference>
<gene>
    <name evidence="2" type="ORF">COT64_01130</name>
</gene>
<dbReference type="Proteomes" id="UP000230775">
    <property type="component" value="Unassembled WGS sequence"/>
</dbReference>
<dbReference type="InterPro" id="IPR043998">
    <property type="entry name" value="Put_Metallopep"/>
</dbReference>
<protein>
    <submittedName>
        <fullName evidence="2">Metallopeptidase</fullName>
    </submittedName>
</protein>
<evidence type="ECO:0000313" key="2">
    <source>
        <dbReference type="EMBL" id="PIS14718.1"/>
    </source>
</evidence>
<evidence type="ECO:0000313" key="3">
    <source>
        <dbReference type="Proteomes" id="UP000230775"/>
    </source>
</evidence>
<accession>A0A2H0WS05</accession>
<evidence type="ECO:0000259" key="1">
    <source>
        <dbReference type="Pfam" id="PF18894"/>
    </source>
</evidence>
<reference evidence="3" key="1">
    <citation type="submission" date="2017-09" db="EMBL/GenBank/DDBJ databases">
        <title>Depth-based differentiation of microbial function through sediment-hosted aquifers and enrichment of novel symbionts in the deep terrestrial subsurface.</title>
        <authorList>
            <person name="Probst A.J."/>
            <person name="Ladd B."/>
            <person name="Jarett J.K."/>
            <person name="Geller-Mcgrath D.E."/>
            <person name="Sieber C.M.K."/>
            <person name="Emerson J.B."/>
            <person name="Anantharaman K."/>
            <person name="Thomas B.C."/>
            <person name="Malmstrom R."/>
            <person name="Stieglmeier M."/>
            <person name="Klingl A."/>
            <person name="Woyke T."/>
            <person name="Ryan C.M."/>
            <person name="Banfield J.F."/>
        </authorList>
    </citation>
    <scope>NUCLEOTIDE SEQUENCE [LARGE SCALE GENOMIC DNA]</scope>
</reference>
<feature type="domain" description="Putative phage metallopeptidase" evidence="1">
    <location>
        <begin position="2"/>
        <end position="102"/>
    </location>
</feature>